<gene>
    <name evidence="1" type="ordered locus">Sinac_3467</name>
</gene>
<dbReference type="InterPro" id="IPR010869">
    <property type="entry name" value="DUF1501"/>
</dbReference>
<dbReference type="AlphaFoldDB" id="L0DEB9"/>
<dbReference type="KEGG" id="saci:Sinac_3467"/>
<dbReference type="EMBL" id="CP003364">
    <property type="protein sequence ID" value="AGA27724.1"/>
    <property type="molecule type" value="Genomic_DNA"/>
</dbReference>
<name>L0DEB9_SINAD</name>
<dbReference type="Proteomes" id="UP000010798">
    <property type="component" value="Chromosome"/>
</dbReference>
<dbReference type="eggNOG" id="COG4102">
    <property type="taxonomic scope" value="Bacteria"/>
</dbReference>
<sequence length="460" mass="50072">MIKVFGGGARDCDGATRRSFLQAGMLGLGGLTLPDLLRLRASGATTPTTPTTAGSERSVILLWLSGGPGHMETWDPKPDAPDGFRGPFGSIATSVSGVRFGELLPEQARLMDRLAILRTVNHGTGDHTKGNHWMLTGYEGPAFNAPDNRIQRRPAMGAAVARLKAASRPGLPSYVAVPNLRGGTDNLFHYSAYLGGSANPFIVESDPNDAAFQVKNLKLPGGISIKRLEDRRRTLQAMDQLRRDLDPTLRDLDAYYQRAFDMLTGQSVADAFDISAEPTAVRDRYGRHTFGQSALMARRLVEAGTPFVTVNCVPWDHHGTAPQLKTEEGAKKLIPPLDRAIAALIEDLIERGLYESTLVVAMGEFGRTPRMNKDAGRDHWGNTFSVLMGCGSMQMGQVIGRSSQRGEHVVNRPISPQDVAATVYHHLGINARAVTFEDRTGRPTYLIENGQPIRELLAQL</sequence>
<evidence type="ECO:0008006" key="3">
    <source>
        <dbReference type="Google" id="ProtNLM"/>
    </source>
</evidence>
<organism evidence="1 2">
    <name type="scientific">Singulisphaera acidiphila (strain ATCC BAA-1392 / DSM 18658 / VKM B-2454 / MOB10)</name>
    <dbReference type="NCBI Taxonomy" id="886293"/>
    <lineage>
        <taxon>Bacteria</taxon>
        <taxon>Pseudomonadati</taxon>
        <taxon>Planctomycetota</taxon>
        <taxon>Planctomycetia</taxon>
        <taxon>Isosphaerales</taxon>
        <taxon>Isosphaeraceae</taxon>
        <taxon>Singulisphaera</taxon>
    </lineage>
</organism>
<dbReference type="HOGENOM" id="CLU_035908_0_0_0"/>
<keyword evidence="2" id="KW-1185">Reference proteome</keyword>
<protein>
    <recommendedName>
        <fullName evidence="3">DUF1501 domain-containing protein</fullName>
    </recommendedName>
</protein>
<dbReference type="Gene3D" id="3.40.720.10">
    <property type="entry name" value="Alkaline Phosphatase, subunit A"/>
    <property type="match status" value="1"/>
</dbReference>
<evidence type="ECO:0000313" key="2">
    <source>
        <dbReference type="Proteomes" id="UP000010798"/>
    </source>
</evidence>
<dbReference type="STRING" id="886293.Sinac_3467"/>
<dbReference type="PANTHER" id="PTHR43737:SF1">
    <property type="entry name" value="DUF1501 DOMAIN-CONTAINING PROTEIN"/>
    <property type="match status" value="1"/>
</dbReference>
<dbReference type="SUPFAM" id="SSF53649">
    <property type="entry name" value="Alkaline phosphatase-like"/>
    <property type="match status" value="1"/>
</dbReference>
<dbReference type="RefSeq" id="WP_015246868.1">
    <property type="nucleotide sequence ID" value="NC_019892.1"/>
</dbReference>
<dbReference type="InterPro" id="IPR017850">
    <property type="entry name" value="Alkaline_phosphatase_core_sf"/>
</dbReference>
<dbReference type="OrthoDB" id="9779968at2"/>
<reference evidence="1 2" key="1">
    <citation type="submission" date="2012-02" db="EMBL/GenBank/DDBJ databases">
        <title>Complete sequence of chromosome of Singulisphaera acidiphila DSM 18658.</title>
        <authorList>
            <consortium name="US DOE Joint Genome Institute (JGI-PGF)"/>
            <person name="Lucas S."/>
            <person name="Copeland A."/>
            <person name="Lapidus A."/>
            <person name="Glavina del Rio T."/>
            <person name="Dalin E."/>
            <person name="Tice H."/>
            <person name="Bruce D."/>
            <person name="Goodwin L."/>
            <person name="Pitluck S."/>
            <person name="Peters L."/>
            <person name="Ovchinnikova G."/>
            <person name="Chertkov O."/>
            <person name="Kyrpides N."/>
            <person name="Mavromatis K."/>
            <person name="Ivanova N."/>
            <person name="Brettin T."/>
            <person name="Detter J.C."/>
            <person name="Han C."/>
            <person name="Larimer F."/>
            <person name="Land M."/>
            <person name="Hauser L."/>
            <person name="Markowitz V."/>
            <person name="Cheng J.-F."/>
            <person name="Hugenholtz P."/>
            <person name="Woyke T."/>
            <person name="Wu D."/>
            <person name="Tindall B."/>
            <person name="Pomrenke H."/>
            <person name="Brambilla E."/>
            <person name="Klenk H.-P."/>
            <person name="Eisen J.A."/>
        </authorList>
    </citation>
    <scope>NUCLEOTIDE SEQUENCE [LARGE SCALE GENOMIC DNA]</scope>
    <source>
        <strain evidence="2">ATCC BAA-1392 / DSM 18658 / VKM B-2454 / MOB10</strain>
    </source>
</reference>
<proteinExistence type="predicted"/>
<dbReference type="Pfam" id="PF07394">
    <property type="entry name" value="DUF1501"/>
    <property type="match status" value="1"/>
</dbReference>
<dbReference type="PANTHER" id="PTHR43737">
    <property type="entry name" value="BLL7424 PROTEIN"/>
    <property type="match status" value="1"/>
</dbReference>
<evidence type="ECO:0000313" key="1">
    <source>
        <dbReference type="EMBL" id="AGA27724.1"/>
    </source>
</evidence>
<accession>L0DEB9</accession>